<evidence type="ECO:0000313" key="3">
    <source>
        <dbReference type="Proteomes" id="UP001202961"/>
    </source>
</evidence>
<keyword evidence="3" id="KW-1185">Reference proteome</keyword>
<dbReference type="Pfam" id="PF06439">
    <property type="entry name" value="3keto-disac_hyd"/>
    <property type="match status" value="1"/>
</dbReference>
<sequence length="342" mass="38976">MRRADSALRETILSTFIIWTLPRTSIDKETKAAVFQAELTAGSYRLSAKFLDTNDRSFDAFYDYIEKMDQPSEAICRDYKIQDNKESEPIMNYFTCRPMIALTVLLLISTAFPCTAQEKKLKKKRVAPTSPEASALTGKEIDELRVDMDNVVKSFEFHPFFEGSELKGTTTTGNWKLQGDGKELFLHPREGEEGWKRYSAYLWSDKPYRDFVIDFEFKFETDGNSGFYFRVGDQNDPVEGGCELQLNDTHAKGDEINHHDMGGLLRAHPAAVNAGKKAGEWNRAIVHVERNRMRAYLNGLQIHDIDLSKTPLSDRPAIGFIGFQDHGLDFWLRNVRIAAPTP</sequence>
<dbReference type="Gene3D" id="2.60.120.560">
    <property type="entry name" value="Exo-inulinase, domain 1"/>
    <property type="match status" value="1"/>
</dbReference>
<reference evidence="2 3" key="1">
    <citation type="journal article" date="2022" name="Syst. Appl. Microbiol.">
        <title>Rhodopirellula aestuarii sp. nov., a novel member of the genus Rhodopirellula isolated from brackish sediments collected in the Tagus River estuary, Portugal.</title>
        <authorList>
            <person name="Vitorino I.R."/>
            <person name="Klimek D."/>
            <person name="Calusinska M."/>
            <person name="Lobo-da-Cunha A."/>
            <person name="Vasconcelos V."/>
            <person name="Lage O.M."/>
        </authorList>
    </citation>
    <scope>NUCLEOTIDE SEQUENCE [LARGE SCALE GENOMIC DNA]</scope>
    <source>
        <strain evidence="2 3">ICT_H3.1</strain>
    </source>
</reference>
<accession>A0ABT0UBV1</accession>
<dbReference type="InterPro" id="IPR010496">
    <property type="entry name" value="AL/BT2_dom"/>
</dbReference>
<evidence type="ECO:0000313" key="2">
    <source>
        <dbReference type="EMBL" id="MCM2373975.1"/>
    </source>
</evidence>
<comment type="caution">
    <text evidence="2">The sequence shown here is derived from an EMBL/GenBank/DDBJ whole genome shotgun (WGS) entry which is preliminary data.</text>
</comment>
<proteinExistence type="predicted"/>
<feature type="domain" description="3-keto-alpha-glucoside-1,2-lyase/3-keto-2-hydroxy-glucal hydratase" evidence="1">
    <location>
        <begin position="157"/>
        <end position="337"/>
    </location>
</feature>
<name>A0ABT0UBV1_9BACT</name>
<evidence type="ECO:0000259" key="1">
    <source>
        <dbReference type="Pfam" id="PF06439"/>
    </source>
</evidence>
<dbReference type="Proteomes" id="UP001202961">
    <property type="component" value="Unassembled WGS sequence"/>
</dbReference>
<organism evidence="2 3">
    <name type="scientific">Aporhodopirellula aestuarii</name>
    <dbReference type="NCBI Taxonomy" id="2950107"/>
    <lineage>
        <taxon>Bacteria</taxon>
        <taxon>Pseudomonadati</taxon>
        <taxon>Planctomycetota</taxon>
        <taxon>Planctomycetia</taxon>
        <taxon>Pirellulales</taxon>
        <taxon>Pirellulaceae</taxon>
        <taxon>Aporhodopirellula</taxon>
    </lineage>
</organism>
<gene>
    <name evidence="2" type="ORF">NB063_25445</name>
</gene>
<dbReference type="EMBL" id="JAMQBK010000074">
    <property type="protein sequence ID" value="MCM2373975.1"/>
    <property type="molecule type" value="Genomic_DNA"/>
</dbReference>
<protein>
    <submittedName>
        <fullName evidence="2">DUF1080 domain-containing protein</fullName>
    </submittedName>
</protein>